<sequence>MAGHGQAAHRAARRMITRRGRRAAVLAGTVSAALWAGTAAGQTYAFNDVVVNGNVALEDATILSYLGISRGEAVTAGQLNDGIQAIRNTGLFASVDAVPQGGTLVLNVQEFPTIGRIAFEGNSRLSDEELLALVSGTARRVYNPANVEADALLITEEYARRGRINATVRPVLIERENNVVDVVYEIAEGGVSEIERISFVGNRSFSDARLRGVLETKQAGLLRQIIQRDVFDPARFEFDQQVLRDFYQSRGYVDMQITGADVSLTAERDAYLITFNIQEGQQFRIGNVTVSSEIPEADVADYVQAIRPREGQVYSPQFVDENIERLERLGARNGVPFLTVEPRITRNDRALALDIDYALVRGERVFVERIDIEGNNTTLDRVVRNQFRTVEGDPLNRREIQDSAERIRALGYFADVAVDTRPGSAPDQAIVDVNVVEQPTGSLSFGANFNSDNGVSLVASFAEANFLGRGQGLSFSLQAGRESQVLSFDFSEPNFLNRDLRFGFEASYTNTDNEESLYDTREFRLSPSFQFPISDYGRLGVYYAADFTEIVNVSDSASPLIQAEAAEGGLWTQSVGYSYSWDTRRSGFDSRSDFAVRFGQEFGFGDRTFIETTGMAMAQTRVLQEDVVLRATLEGGLLSYQDGRSRVTDRYFLNGTRFRGFEFAGIGPRDADTLDALGGESYAVLRLETEFPLGLPEEYGISGGAFVNYGSVWDVGDTRSLTEDDILYNDFTARATAGLTVFWDTPIGPLRFDFSEPIQIEDEDRARNFDVSVATRF</sequence>
<protein>
    <recommendedName>
        <fullName evidence="7 8">Outer membrane protein assembly factor BamA</fullName>
    </recommendedName>
</protein>
<evidence type="ECO:0000256" key="8">
    <source>
        <dbReference type="NCBIfam" id="TIGR03303"/>
    </source>
</evidence>
<evidence type="ECO:0000313" key="10">
    <source>
        <dbReference type="EMBL" id="SHI30027.1"/>
    </source>
</evidence>
<keyword evidence="4 7" id="KW-0677">Repeat</keyword>
<accession>A0A1M6A0L5</accession>
<dbReference type="Pfam" id="PF01103">
    <property type="entry name" value="Omp85"/>
    <property type="match status" value="1"/>
</dbReference>
<evidence type="ECO:0000256" key="3">
    <source>
        <dbReference type="ARBA" id="ARBA00022692"/>
    </source>
</evidence>
<name>A0A1M6A0L5_9RHOB</name>
<keyword evidence="2 7" id="KW-1134">Transmembrane beta strand</keyword>
<comment type="subunit">
    <text evidence="7">Part of the Bam complex.</text>
</comment>
<comment type="similarity">
    <text evidence="7">Belongs to the BamA family.</text>
</comment>
<keyword evidence="7" id="KW-0732">Signal</keyword>
<evidence type="ECO:0000313" key="11">
    <source>
        <dbReference type="Proteomes" id="UP000184292"/>
    </source>
</evidence>
<keyword evidence="11" id="KW-1185">Reference proteome</keyword>
<evidence type="ECO:0000256" key="7">
    <source>
        <dbReference type="HAMAP-Rule" id="MF_01430"/>
    </source>
</evidence>
<evidence type="ECO:0000256" key="2">
    <source>
        <dbReference type="ARBA" id="ARBA00022452"/>
    </source>
</evidence>
<dbReference type="InterPro" id="IPR034746">
    <property type="entry name" value="POTRA"/>
</dbReference>
<dbReference type="InterPro" id="IPR010827">
    <property type="entry name" value="BamA/TamA_POTRA"/>
</dbReference>
<dbReference type="AlphaFoldDB" id="A0A1M6A0L5"/>
<comment type="subcellular location">
    <subcellularLocation>
        <location evidence="7">Cell outer membrane</location>
    </subcellularLocation>
    <subcellularLocation>
        <location evidence="1">Membrane</location>
    </subcellularLocation>
</comment>
<evidence type="ECO:0000256" key="6">
    <source>
        <dbReference type="ARBA" id="ARBA00023237"/>
    </source>
</evidence>
<gene>
    <name evidence="7" type="primary">bamA</name>
    <name evidence="10" type="ORF">SAMN05444417_0133</name>
</gene>
<dbReference type="HAMAP" id="MF_01430">
    <property type="entry name" value="OM_assembly_BamA"/>
    <property type="match status" value="1"/>
</dbReference>
<keyword evidence="5 7" id="KW-0472">Membrane</keyword>
<dbReference type="InterPro" id="IPR000184">
    <property type="entry name" value="Bac_surfAg_D15"/>
</dbReference>
<comment type="function">
    <text evidence="7">Part of the outer membrane protein assembly complex, which is involved in assembly and insertion of beta-barrel proteins into the outer membrane.</text>
</comment>
<dbReference type="GO" id="GO:0043165">
    <property type="term" value="P:Gram-negative-bacterium-type cell outer membrane assembly"/>
    <property type="evidence" value="ECO:0007669"/>
    <property type="project" value="UniProtKB-UniRule"/>
</dbReference>
<keyword evidence="6 7" id="KW-0998">Cell outer membrane</keyword>
<dbReference type="STRING" id="1447782.SAMN05444417_0133"/>
<dbReference type="Gene3D" id="2.40.160.50">
    <property type="entry name" value="membrane protein fhac: a member of the omp85/tpsb transporter family"/>
    <property type="match status" value="1"/>
</dbReference>
<reference evidence="10 11" key="1">
    <citation type="submission" date="2016-11" db="EMBL/GenBank/DDBJ databases">
        <authorList>
            <person name="Jaros S."/>
            <person name="Januszkiewicz K."/>
            <person name="Wedrychowicz H."/>
        </authorList>
    </citation>
    <scope>NUCLEOTIDE SEQUENCE [LARGE SCALE GENOMIC DNA]</scope>
    <source>
        <strain evidence="10 11">DSM 100565</strain>
    </source>
</reference>
<dbReference type="PANTHER" id="PTHR12815">
    <property type="entry name" value="SORTING AND ASSEMBLY MACHINERY SAMM50 PROTEIN FAMILY MEMBER"/>
    <property type="match status" value="1"/>
</dbReference>
<dbReference type="EMBL" id="FQYO01000001">
    <property type="protein sequence ID" value="SHI30027.1"/>
    <property type="molecule type" value="Genomic_DNA"/>
</dbReference>
<evidence type="ECO:0000256" key="5">
    <source>
        <dbReference type="ARBA" id="ARBA00023136"/>
    </source>
</evidence>
<dbReference type="InterPro" id="IPR039910">
    <property type="entry name" value="D15-like"/>
</dbReference>
<dbReference type="Gene3D" id="3.10.20.310">
    <property type="entry name" value="membrane protein fhac"/>
    <property type="match status" value="5"/>
</dbReference>
<dbReference type="Pfam" id="PF07244">
    <property type="entry name" value="POTRA"/>
    <property type="match status" value="4"/>
</dbReference>
<dbReference type="PANTHER" id="PTHR12815:SF18">
    <property type="entry name" value="SORTING AND ASSEMBLY MACHINERY COMPONENT 50 HOMOLOG"/>
    <property type="match status" value="1"/>
</dbReference>
<dbReference type="PROSITE" id="PS51779">
    <property type="entry name" value="POTRA"/>
    <property type="match status" value="3"/>
</dbReference>
<dbReference type="Proteomes" id="UP000184292">
    <property type="component" value="Unassembled WGS sequence"/>
</dbReference>
<keyword evidence="3 7" id="KW-0812">Transmembrane</keyword>
<proteinExistence type="inferred from homology"/>
<evidence type="ECO:0000256" key="1">
    <source>
        <dbReference type="ARBA" id="ARBA00004370"/>
    </source>
</evidence>
<feature type="domain" description="POTRA" evidence="9">
    <location>
        <begin position="112"/>
        <end position="189"/>
    </location>
</feature>
<dbReference type="PIRSF" id="PIRSF006076">
    <property type="entry name" value="OM_assembly_OMP85"/>
    <property type="match status" value="1"/>
</dbReference>
<dbReference type="NCBIfam" id="TIGR03303">
    <property type="entry name" value="OM_YaeT"/>
    <property type="match status" value="1"/>
</dbReference>
<dbReference type="GO" id="GO:0051205">
    <property type="term" value="P:protein insertion into membrane"/>
    <property type="evidence" value="ECO:0007669"/>
    <property type="project" value="UniProtKB-UniRule"/>
</dbReference>
<organism evidence="10 11">
    <name type="scientific">Wenxinia saemankumensis</name>
    <dbReference type="NCBI Taxonomy" id="1447782"/>
    <lineage>
        <taxon>Bacteria</taxon>
        <taxon>Pseudomonadati</taxon>
        <taxon>Pseudomonadota</taxon>
        <taxon>Alphaproteobacteria</taxon>
        <taxon>Rhodobacterales</taxon>
        <taxon>Roseobacteraceae</taxon>
        <taxon>Wenxinia</taxon>
    </lineage>
</organism>
<dbReference type="InterPro" id="IPR023707">
    <property type="entry name" value="OM_assembly_BamA"/>
</dbReference>
<feature type="domain" description="POTRA" evidence="9">
    <location>
        <begin position="44"/>
        <end position="111"/>
    </location>
</feature>
<evidence type="ECO:0000256" key="4">
    <source>
        <dbReference type="ARBA" id="ARBA00022737"/>
    </source>
</evidence>
<feature type="domain" description="POTRA" evidence="9">
    <location>
        <begin position="365"/>
        <end position="438"/>
    </location>
</feature>
<evidence type="ECO:0000259" key="9">
    <source>
        <dbReference type="PROSITE" id="PS51779"/>
    </source>
</evidence>
<dbReference type="GO" id="GO:0009279">
    <property type="term" value="C:cell outer membrane"/>
    <property type="evidence" value="ECO:0007669"/>
    <property type="project" value="UniProtKB-SubCell"/>
</dbReference>